<keyword evidence="3" id="KW-1015">Disulfide bond</keyword>
<dbReference type="SMART" id="SM00409">
    <property type="entry name" value="IG"/>
    <property type="match status" value="3"/>
</dbReference>
<proteinExistence type="predicted"/>
<dbReference type="GeneID" id="106472659"/>
<evidence type="ECO:0000256" key="1">
    <source>
        <dbReference type="ARBA" id="ARBA00004167"/>
    </source>
</evidence>
<feature type="non-terminal residue" evidence="6">
    <location>
        <position position="345"/>
    </location>
</feature>
<feature type="domain" description="Ig-like" evidence="4">
    <location>
        <begin position="147"/>
        <end position="242"/>
    </location>
</feature>
<evidence type="ECO:0000313" key="5">
    <source>
        <dbReference type="Proteomes" id="UP000694941"/>
    </source>
</evidence>
<evidence type="ECO:0000256" key="3">
    <source>
        <dbReference type="ARBA" id="ARBA00023157"/>
    </source>
</evidence>
<gene>
    <name evidence="6" type="primary">LOC106472659</name>
</gene>
<dbReference type="PANTHER" id="PTHR23278:SF19">
    <property type="entry name" value="OBSCURIN"/>
    <property type="match status" value="1"/>
</dbReference>
<accession>A0ABM1TM19</accession>
<dbReference type="InterPro" id="IPR013162">
    <property type="entry name" value="CD80_C2-set"/>
</dbReference>
<reference evidence="6" key="1">
    <citation type="submission" date="2025-08" db="UniProtKB">
        <authorList>
            <consortium name="RefSeq"/>
        </authorList>
    </citation>
    <scope>IDENTIFICATION</scope>
    <source>
        <tissue evidence="6">Muscle</tissue>
    </source>
</reference>
<feature type="domain" description="Ig-like" evidence="4">
    <location>
        <begin position="32"/>
        <end position="138"/>
    </location>
</feature>
<dbReference type="Gene3D" id="2.60.40.10">
    <property type="entry name" value="Immunoglobulins"/>
    <property type="match status" value="3"/>
</dbReference>
<dbReference type="RefSeq" id="XP_022256925.1">
    <property type="nucleotide sequence ID" value="XM_022401217.1"/>
</dbReference>
<evidence type="ECO:0000259" key="4">
    <source>
        <dbReference type="PROSITE" id="PS50835"/>
    </source>
</evidence>
<name>A0ABM1TM19_LIMPO</name>
<dbReference type="Pfam" id="PF08205">
    <property type="entry name" value="C2-set_2"/>
    <property type="match status" value="1"/>
</dbReference>
<dbReference type="Proteomes" id="UP000694941">
    <property type="component" value="Unplaced"/>
</dbReference>
<feature type="domain" description="Ig-like" evidence="4">
    <location>
        <begin position="249"/>
        <end position="343"/>
    </location>
</feature>
<dbReference type="InterPro" id="IPR036179">
    <property type="entry name" value="Ig-like_dom_sf"/>
</dbReference>
<dbReference type="InterPro" id="IPR013783">
    <property type="entry name" value="Ig-like_fold"/>
</dbReference>
<dbReference type="PANTHER" id="PTHR23278">
    <property type="entry name" value="SIDESTEP PROTEIN"/>
    <property type="match status" value="1"/>
</dbReference>
<organism evidence="5 6">
    <name type="scientific">Limulus polyphemus</name>
    <name type="common">Atlantic horseshoe crab</name>
    <dbReference type="NCBI Taxonomy" id="6850"/>
    <lineage>
        <taxon>Eukaryota</taxon>
        <taxon>Metazoa</taxon>
        <taxon>Ecdysozoa</taxon>
        <taxon>Arthropoda</taxon>
        <taxon>Chelicerata</taxon>
        <taxon>Merostomata</taxon>
        <taxon>Xiphosura</taxon>
        <taxon>Limulidae</taxon>
        <taxon>Limulus</taxon>
    </lineage>
</organism>
<dbReference type="InterPro" id="IPR003599">
    <property type="entry name" value="Ig_sub"/>
</dbReference>
<evidence type="ECO:0000313" key="6">
    <source>
        <dbReference type="RefSeq" id="XP_022256925.1"/>
    </source>
</evidence>
<protein>
    <submittedName>
        <fullName evidence="6">Hemicentin-2-like</fullName>
    </submittedName>
</protein>
<keyword evidence="2" id="KW-0472">Membrane</keyword>
<sequence>MLTPQVKCYELLTLTVLTIVKTTKMESLGNHPIIVIGLIEEKAELPCYITSIQKDDIPTLVFWYKDNITKPIYTLDARRRSLVRARHSSVFMTSRVRFVTDTKPALLMFSSLNSDDQGSYRCRADFIHARTRYTDSILKVIEPPKKPVIRDQNGKILRSLIGPYNEGDSLLVICEVEGGVPSPNVSWWRESVLLDDTFKIIKAGTVTNELLIPSLQRHDLMAAYSCRVSIYNLTSSFSSTVTVDMNFRPLAVRIEKEQAILKAGKTTKLECQAIGSRPAAVVTWWKDGRSLRNVKSSNSVDGNVTTSILTFKPSILDNNKTLICKAQNPLIRNVVLKDEINLNIH</sequence>
<dbReference type="InterPro" id="IPR007110">
    <property type="entry name" value="Ig-like_dom"/>
</dbReference>
<dbReference type="PROSITE" id="PS50835">
    <property type="entry name" value="IG_LIKE"/>
    <property type="match status" value="3"/>
</dbReference>
<evidence type="ECO:0000256" key="2">
    <source>
        <dbReference type="ARBA" id="ARBA00023136"/>
    </source>
</evidence>
<comment type="subcellular location">
    <subcellularLocation>
        <location evidence="1">Membrane</location>
        <topology evidence="1">Single-pass membrane protein</topology>
    </subcellularLocation>
</comment>
<keyword evidence="5" id="KW-1185">Reference proteome</keyword>
<dbReference type="SUPFAM" id="SSF48726">
    <property type="entry name" value="Immunoglobulin"/>
    <property type="match status" value="3"/>
</dbReference>